<evidence type="ECO:0000256" key="1">
    <source>
        <dbReference type="SAM" id="Coils"/>
    </source>
</evidence>
<dbReference type="Proteomes" id="UP000253606">
    <property type="component" value="Chromosome"/>
</dbReference>
<evidence type="ECO:0000313" key="4">
    <source>
        <dbReference type="EMBL" id="AXC10776.1"/>
    </source>
</evidence>
<dbReference type="OrthoDB" id="128078at2"/>
<organism evidence="4 5">
    <name type="scientific">Acidisarcina polymorpha</name>
    <dbReference type="NCBI Taxonomy" id="2211140"/>
    <lineage>
        <taxon>Bacteria</taxon>
        <taxon>Pseudomonadati</taxon>
        <taxon>Acidobacteriota</taxon>
        <taxon>Terriglobia</taxon>
        <taxon>Terriglobales</taxon>
        <taxon>Acidobacteriaceae</taxon>
        <taxon>Acidisarcina</taxon>
    </lineage>
</organism>
<feature type="region of interest" description="Disordered" evidence="2">
    <location>
        <begin position="23"/>
        <end position="55"/>
    </location>
</feature>
<feature type="signal peptide" evidence="3">
    <location>
        <begin position="1"/>
        <end position="24"/>
    </location>
</feature>
<evidence type="ECO:0000256" key="2">
    <source>
        <dbReference type="SAM" id="MobiDB-lite"/>
    </source>
</evidence>
<gene>
    <name evidence="4" type="ORF">ACPOL_1430</name>
</gene>
<name>A0A2Z5FWI2_9BACT</name>
<protein>
    <submittedName>
        <fullName evidence="4">Uncharacterized protein</fullName>
    </submittedName>
</protein>
<keyword evidence="1" id="KW-0175">Coiled coil</keyword>
<keyword evidence="3" id="KW-0732">Signal</keyword>
<accession>A0A2Z5FWI2</accession>
<dbReference type="EMBL" id="CP030840">
    <property type="protein sequence ID" value="AXC10776.1"/>
    <property type="molecule type" value="Genomic_DNA"/>
</dbReference>
<feature type="compositionally biased region" description="Low complexity" evidence="2">
    <location>
        <begin position="24"/>
        <end position="35"/>
    </location>
</feature>
<evidence type="ECO:0000256" key="3">
    <source>
        <dbReference type="SAM" id="SignalP"/>
    </source>
</evidence>
<keyword evidence="5" id="KW-1185">Reference proteome</keyword>
<proteinExistence type="predicted"/>
<feature type="chain" id="PRO_5016232877" evidence="3">
    <location>
        <begin position="25"/>
        <end position="628"/>
    </location>
</feature>
<feature type="coiled-coil region" evidence="1">
    <location>
        <begin position="60"/>
        <end position="108"/>
    </location>
</feature>
<dbReference type="RefSeq" id="WP_114206345.1">
    <property type="nucleotide sequence ID" value="NZ_CP030840.1"/>
</dbReference>
<dbReference type="AlphaFoldDB" id="A0A2Z5FWI2"/>
<evidence type="ECO:0000313" key="5">
    <source>
        <dbReference type="Proteomes" id="UP000253606"/>
    </source>
</evidence>
<reference evidence="4 5" key="1">
    <citation type="journal article" date="2018" name="Front. Microbiol.">
        <title>Hydrolytic Capabilities as a Key to Environmental Success: Chitinolytic and Cellulolytic Acidobacteria From Acidic Sub-arctic Soils and Boreal Peatlands.</title>
        <authorList>
            <person name="Belova S.E."/>
            <person name="Ravin N.V."/>
            <person name="Pankratov T.A."/>
            <person name="Rakitin A.L."/>
            <person name="Ivanova A.A."/>
            <person name="Beletsky A.V."/>
            <person name="Mardanov A.V."/>
            <person name="Sinninghe Damste J.S."/>
            <person name="Dedysh S.N."/>
        </authorList>
    </citation>
    <scope>NUCLEOTIDE SEQUENCE [LARGE SCALE GENOMIC DNA]</scope>
    <source>
        <strain evidence="4 5">SBC82</strain>
    </source>
</reference>
<dbReference type="KEGG" id="abas:ACPOL_1430"/>
<sequence length="628" mass="67191">MKTNLKALASLALVLALPSGYAQTASSGTTSSTPKSTHRKVHRAAKPEGPSVQSQIDSLRTDMQTQIQSLKQQLSDKDAQLQQAQQAAAAAQQAAQQAQAAAQQAQQGNTDNTTAVNSLQGAVTDLKSNNASIVQTVQDNQKQTQAAIEHPDALHYKGITLSPTGSFIEAATVYRNEALGADINTPFNSIPFNGADNANISEFFGTGRQSRLALLAEGKLTNNWTLRGYYEMDWLGAGVTSNNNESNSYVLRQRQLWAQAESNSGWIFTAGQMWSLATQTKTGMINRTEVLPATIDPQYNAGFVWERQYGARIVKSLDNKQVWLGLSIENPQTLTPSCQATGTGIACPYNYIIGAAGSGGGLYNGGGAPGATSSAPLATYSFNVAPDMIAKAVFEPKGLGHYEVFGIARFFRNRVYPNAPAPVAGVVTPVPQVGAYNDSTVGGGIGGSGFYTVKKLVDLNVNGLWGDGVGRYGSSTLPDLTLRPDGQLALLHGFSALGQVTFHATPRLDAYFNYGGDYAFRRYFAVPGGTEGYGSPAIRDSGCGIEVTPSNVPQVGYQPNAPAGCGSPTKDVQEITAGYWYDFYRGPMGRFRQSIQYSYFDRYGWSGTGGTPKGNDNVFETSFRYYLP</sequence>